<gene>
    <name evidence="2" type="ORF">AMECASPLE_024121</name>
</gene>
<keyword evidence="3" id="KW-1185">Reference proteome</keyword>
<dbReference type="EMBL" id="JAHRIP010039895">
    <property type="protein sequence ID" value="MEQ2296362.1"/>
    <property type="molecule type" value="Genomic_DNA"/>
</dbReference>
<accession>A0ABV0YRM7</accession>
<sequence length="180" mass="20195">MHRRPATPVQAQYMLHYPTHPTAIRHRRKHWRKATVAAEGRTKQSDRPAPLPKQIHIPVNTTHCLAKSRSPAPLHLQEDIPSHYMKKPTFQCSSLLGHCLICFCLQGQSFRPLPSLQARGATTSACQRWDEPAVSQSKEKGKGKQEIEKKQAHTSFPSATNASPLVGVTPSDTELERKEL</sequence>
<feature type="region of interest" description="Disordered" evidence="1">
    <location>
        <begin position="124"/>
        <end position="180"/>
    </location>
</feature>
<reference evidence="2 3" key="1">
    <citation type="submission" date="2021-06" db="EMBL/GenBank/DDBJ databases">
        <authorList>
            <person name="Palmer J.M."/>
        </authorList>
    </citation>
    <scope>NUCLEOTIDE SEQUENCE [LARGE SCALE GENOMIC DNA]</scope>
    <source>
        <strain evidence="2 3">AS_MEX2019</strain>
        <tissue evidence="2">Muscle</tissue>
    </source>
</reference>
<name>A0ABV0YRM7_9TELE</name>
<comment type="caution">
    <text evidence="2">The sequence shown here is derived from an EMBL/GenBank/DDBJ whole genome shotgun (WGS) entry which is preliminary data.</text>
</comment>
<feature type="compositionally biased region" description="Basic and acidic residues" evidence="1">
    <location>
        <begin position="137"/>
        <end position="151"/>
    </location>
</feature>
<evidence type="ECO:0000313" key="2">
    <source>
        <dbReference type="EMBL" id="MEQ2296362.1"/>
    </source>
</evidence>
<evidence type="ECO:0000313" key="3">
    <source>
        <dbReference type="Proteomes" id="UP001469553"/>
    </source>
</evidence>
<organism evidence="2 3">
    <name type="scientific">Ameca splendens</name>
    <dbReference type="NCBI Taxonomy" id="208324"/>
    <lineage>
        <taxon>Eukaryota</taxon>
        <taxon>Metazoa</taxon>
        <taxon>Chordata</taxon>
        <taxon>Craniata</taxon>
        <taxon>Vertebrata</taxon>
        <taxon>Euteleostomi</taxon>
        <taxon>Actinopterygii</taxon>
        <taxon>Neopterygii</taxon>
        <taxon>Teleostei</taxon>
        <taxon>Neoteleostei</taxon>
        <taxon>Acanthomorphata</taxon>
        <taxon>Ovalentaria</taxon>
        <taxon>Atherinomorphae</taxon>
        <taxon>Cyprinodontiformes</taxon>
        <taxon>Goodeidae</taxon>
        <taxon>Ameca</taxon>
    </lineage>
</organism>
<dbReference type="Proteomes" id="UP001469553">
    <property type="component" value="Unassembled WGS sequence"/>
</dbReference>
<protein>
    <submittedName>
        <fullName evidence="2">Uncharacterized protein</fullName>
    </submittedName>
</protein>
<proteinExistence type="predicted"/>
<evidence type="ECO:0000256" key="1">
    <source>
        <dbReference type="SAM" id="MobiDB-lite"/>
    </source>
</evidence>
<feature type="compositionally biased region" description="Polar residues" evidence="1">
    <location>
        <begin position="153"/>
        <end position="163"/>
    </location>
</feature>